<keyword evidence="2" id="KW-1133">Transmembrane helix</keyword>
<proteinExistence type="predicted"/>
<feature type="transmembrane region" description="Helical" evidence="2">
    <location>
        <begin position="560"/>
        <end position="580"/>
    </location>
</feature>
<evidence type="ECO:0000256" key="1">
    <source>
        <dbReference type="SAM" id="MobiDB-lite"/>
    </source>
</evidence>
<feature type="transmembrane region" description="Helical" evidence="2">
    <location>
        <begin position="55"/>
        <end position="74"/>
    </location>
</feature>
<feature type="transmembrane region" description="Helical" evidence="2">
    <location>
        <begin position="281"/>
        <end position="303"/>
    </location>
</feature>
<feature type="transmembrane region" description="Helical" evidence="2">
    <location>
        <begin position="188"/>
        <end position="208"/>
    </location>
</feature>
<comment type="caution">
    <text evidence="3">The sequence shown here is derived from an EMBL/GenBank/DDBJ whole genome shotgun (WGS) entry which is preliminary data.</text>
</comment>
<feature type="transmembrane region" description="Helical" evidence="2">
    <location>
        <begin position="367"/>
        <end position="386"/>
    </location>
</feature>
<dbReference type="RefSeq" id="WP_230272203.1">
    <property type="nucleotide sequence ID" value="NZ_JAJKFW010000012.1"/>
</dbReference>
<feature type="transmembrane region" description="Helical" evidence="2">
    <location>
        <begin position="242"/>
        <end position="260"/>
    </location>
</feature>
<feature type="transmembrane region" description="Helical" evidence="2">
    <location>
        <begin position="436"/>
        <end position="452"/>
    </location>
</feature>
<feature type="compositionally biased region" description="Low complexity" evidence="1">
    <location>
        <begin position="31"/>
        <end position="40"/>
    </location>
</feature>
<feature type="transmembrane region" description="Helical" evidence="2">
    <location>
        <begin position="148"/>
        <end position="168"/>
    </location>
</feature>
<evidence type="ECO:0000313" key="3">
    <source>
        <dbReference type="EMBL" id="MCC9641791.1"/>
    </source>
</evidence>
<dbReference type="EMBL" id="JAJKFW010000012">
    <property type="protein sequence ID" value="MCC9641791.1"/>
    <property type="molecule type" value="Genomic_DNA"/>
</dbReference>
<feature type="transmembrane region" description="Helical" evidence="2">
    <location>
        <begin position="393"/>
        <end position="411"/>
    </location>
</feature>
<sequence length="858" mass="96153">MPKPSAINRVAAWFHRVDPTDPSGLPKQADGSQSSGAQQGCWSPLRCWSRLRDEWPVWLGPLCLTWLLFGTLIGRERLAFRDVSHFYTPLYQYVGERCAERPLSFFFHAMWNPHDQTGMPLAGETTTAVSYPIRHVVYLAFSRDDSTLALAIYVWLHLVLASVAAYWSARKFGCQPASSAIAGLAYPLSGAVLFLTTNPPFLVGAAWLPLAMTSLIHRESGSWKLAAISLSMMVLGGDPQTALHVVMMAGLWIATQIVLSNWQRHRERRPLSKSVRWFGRVVAASLFAVMLSAPQIASSVAWASQSGRVAETRSASQTFAFSVGPWRWAELAFPNGFGSPWPIHHRWDRPAFLGEFRSIDALWTPSLYVGTAVLVLVAYAVVSGLAKRSTNTVSFCLMSVFAAFAAMGWYGPWHAPYQWLVDVVPGYDAFRYPSKWLPFVAYGVSMLAALGAKQWHETKQSQHPVSRTSPDSQPRIGHLFREFAGQKAIWVAGLLIVGLSGCVWLTLASIETTPIDSVWGPFQMERAWTAWLLAAIHAWMVFVMAMAIRNTGRYAGQLGVSPRKLGCLWMLLVATDLVWAQRSLVPTINLQAEQTAWAAASKIIDPISGTRRWMRMGDSSEFPKSWSESSDAERLLALEVHDRCRWQGRWHLMEHHSVLNSLVSIRPIAMDRFWDVALTENEELNWRNLSAWLGVGGSRSNGGDTETWAIKSTRQHSLDEVETEHRFPWSERIDLASRLGENANRIALEEDAIQGGVPGLTFVSRRIYQDGGWRAEGLRMDGAIPDRSEPVTMRVYRADGVGQGVWCPPGDWTIRWIYDPFWHRPACGLAVVTWVLIVASPFRRKRFAETKSERATIC</sequence>
<evidence type="ECO:0000256" key="2">
    <source>
        <dbReference type="SAM" id="Phobius"/>
    </source>
</evidence>
<reference evidence="3" key="1">
    <citation type="submission" date="2021-11" db="EMBL/GenBank/DDBJ databases">
        <title>Genome sequence.</title>
        <authorList>
            <person name="Sun Q."/>
        </authorList>
    </citation>
    <scope>NUCLEOTIDE SEQUENCE</scope>
    <source>
        <strain evidence="3">JC740</strain>
    </source>
</reference>
<keyword evidence="4" id="KW-1185">Reference proteome</keyword>
<evidence type="ECO:0000313" key="4">
    <source>
        <dbReference type="Proteomes" id="UP001430306"/>
    </source>
</evidence>
<organism evidence="3 4">
    <name type="scientific">Rhodopirellula halodulae</name>
    <dbReference type="NCBI Taxonomy" id="2894198"/>
    <lineage>
        <taxon>Bacteria</taxon>
        <taxon>Pseudomonadati</taxon>
        <taxon>Planctomycetota</taxon>
        <taxon>Planctomycetia</taxon>
        <taxon>Pirellulales</taxon>
        <taxon>Pirellulaceae</taxon>
        <taxon>Rhodopirellula</taxon>
    </lineage>
</organism>
<feature type="region of interest" description="Disordered" evidence="1">
    <location>
        <begin position="17"/>
        <end position="41"/>
    </location>
</feature>
<accession>A0ABS8NE19</accession>
<protein>
    <submittedName>
        <fullName evidence="3">YfhO family protein</fullName>
    </submittedName>
</protein>
<keyword evidence="2" id="KW-0812">Transmembrane</keyword>
<gene>
    <name evidence="3" type="ORF">LOC71_05855</name>
</gene>
<feature type="transmembrane region" description="Helical" evidence="2">
    <location>
        <begin position="528"/>
        <end position="548"/>
    </location>
</feature>
<name>A0ABS8NE19_9BACT</name>
<feature type="transmembrane region" description="Helical" evidence="2">
    <location>
        <begin position="488"/>
        <end position="508"/>
    </location>
</feature>
<dbReference type="Proteomes" id="UP001430306">
    <property type="component" value="Unassembled WGS sequence"/>
</dbReference>
<keyword evidence="2" id="KW-0472">Membrane</keyword>